<keyword evidence="14 23" id="KW-0460">Magnesium</keyword>
<comment type="caution">
    <text evidence="25">The sequence shown here is derived from an EMBL/GenBank/DDBJ whole genome shotgun (WGS) entry which is preliminary data.</text>
</comment>
<dbReference type="EC" id="2.7.1.107" evidence="3 24"/>
<gene>
    <name evidence="25" type="ORF">VQ02_33885</name>
</gene>
<evidence type="ECO:0000256" key="16">
    <source>
        <dbReference type="ARBA" id="ARBA00023098"/>
    </source>
</evidence>
<evidence type="ECO:0000256" key="7">
    <source>
        <dbReference type="ARBA" id="ARBA00022519"/>
    </source>
</evidence>
<feature type="binding site" evidence="22">
    <location>
        <position position="29"/>
    </location>
    <ligand>
        <name>ATP</name>
        <dbReference type="ChEBI" id="CHEBI:30616"/>
    </ligand>
</feature>
<evidence type="ECO:0000256" key="22">
    <source>
        <dbReference type="PIRSR" id="PIRSR600829-3"/>
    </source>
</evidence>
<dbReference type="CDD" id="cd14264">
    <property type="entry name" value="DAGK_IM"/>
    <property type="match status" value="1"/>
</dbReference>
<evidence type="ECO:0000256" key="9">
    <source>
        <dbReference type="ARBA" id="ARBA00022692"/>
    </source>
</evidence>
<keyword evidence="8 24" id="KW-0808">Transferase</keyword>
<evidence type="ECO:0000256" key="4">
    <source>
        <dbReference type="ARBA" id="ARBA00017575"/>
    </source>
</evidence>
<comment type="similarity">
    <text evidence="2 24">Belongs to the bacterial diacylglycerol kinase family.</text>
</comment>
<feature type="binding site" evidence="21">
    <location>
        <position position="70"/>
    </location>
    <ligand>
        <name>substrate</name>
    </ligand>
</feature>
<evidence type="ECO:0000256" key="18">
    <source>
        <dbReference type="ARBA" id="ARBA00023209"/>
    </source>
</evidence>
<keyword evidence="16 24" id="KW-0443">Lipid metabolism</keyword>
<evidence type="ECO:0000313" key="26">
    <source>
        <dbReference type="Proteomes" id="UP000035955"/>
    </source>
</evidence>
<protein>
    <recommendedName>
        <fullName evidence="4 24">Diacylglycerol kinase</fullName>
        <ecNumber evidence="3 24">2.7.1.107</ecNumber>
    </recommendedName>
</protein>
<dbReference type="GO" id="GO:0005886">
    <property type="term" value="C:plasma membrane"/>
    <property type="evidence" value="ECO:0007669"/>
    <property type="project" value="UniProtKB-SubCell"/>
</dbReference>
<feature type="binding site" evidence="21">
    <location>
        <position position="99"/>
    </location>
    <ligand>
        <name>substrate</name>
    </ligand>
</feature>
<dbReference type="InterPro" id="IPR036945">
    <property type="entry name" value="DAGK_sf"/>
</dbReference>
<feature type="active site" description="Proton acceptor" evidence="20">
    <location>
        <position position="70"/>
    </location>
</feature>
<keyword evidence="10 23" id="KW-0479">Metal-binding</keyword>
<evidence type="ECO:0000313" key="25">
    <source>
        <dbReference type="EMBL" id="KMO26980.1"/>
    </source>
</evidence>
<keyword evidence="6" id="KW-0444">Lipid biosynthesis</keyword>
<feature type="binding site" evidence="23">
    <location>
        <position position="29"/>
    </location>
    <ligand>
        <name>a divalent metal cation</name>
        <dbReference type="ChEBI" id="CHEBI:60240"/>
    </ligand>
</feature>
<comment type="catalytic activity">
    <reaction evidence="24">
        <text>a 1,2-diacyl-sn-glycerol + ATP = a 1,2-diacyl-sn-glycero-3-phosphate + ADP + H(+)</text>
        <dbReference type="Rhea" id="RHEA:10272"/>
        <dbReference type="ChEBI" id="CHEBI:15378"/>
        <dbReference type="ChEBI" id="CHEBI:17815"/>
        <dbReference type="ChEBI" id="CHEBI:30616"/>
        <dbReference type="ChEBI" id="CHEBI:58608"/>
        <dbReference type="ChEBI" id="CHEBI:456216"/>
        <dbReference type="EC" id="2.7.1.107"/>
    </reaction>
</comment>
<comment type="cofactor">
    <cofactor evidence="23">
        <name>Mg(2+)</name>
        <dbReference type="ChEBI" id="CHEBI:18420"/>
    </cofactor>
    <text evidence="23">Mn(2+), Zn(2+), Cd(2+) and Co(2+) support activity to lesser extents.</text>
</comment>
<evidence type="ECO:0000256" key="23">
    <source>
        <dbReference type="PIRSR" id="PIRSR600829-4"/>
    </source>
</evidence>
<keyword evidence="5" id="KW-1003">Cell membrane</keyword>
<dbReference type="GO" id="GO:0046872">
    <property type="term" value="F:metal ion binding"/>
    <property type="evidence" value="ECO:0007669"/>
    <property type="project" value="UniProtKB-KW"/>
</dbReference>
<evidence type="ECO:0000256" key="13">
    <source>
        <dbReference type="ARBA" id="ARBA00022840"/>
    </source>
</evidence>
<evidence type="ECO:0000256" key="8">
    <source>
        <dbReference type="ARBA" id="ARBA00022679"/>
    </source>
</evidence>
<feature type="transmembrane region" description="Helical" evidence="24">
    <location>
        <begin position="100"/>
        <end position="122"/>
    </location>
</feature>
<accession>A0A0J6RVR4</accession>
<feature type="binding site" evidence="21">
    <location>
        <begin position="31"/>
        <end position="35"/>
    </location>
    <ligand>
        <name>substrate</name>
    </ligand>
</feature>
<keyword evidence="11 22" id="KW-0547">Nucleotide-binding</keyword>
<comment type="subcellular location">
    <subcellularLocation>
        <location evidence="1 24">Cell inner membrane</location>
        <topology evidence="1 24">Multi-pass membrane protein</topology>
    </subcellularLocation>
</comment>
<evidence type="ECO:0000256" key="1">
    <source>
        <dbReference type="ARBA" id="ARBA00004429"/>
    </source>
</evidence>
<evidence type="ECO:0000256" key="10">
    <source>
        <dbReference type="ARBA" id="ARBA00022723"/>
    </source>
</evidence>
<dbReference type="Gene3D" id="1.10.287.3610">
    <property type="match status" value="1"/>
</dbReference>
<evidence type="ECO:0000256" key="12">
    <source>
        <dbReference type="ARBA" id="ARBA00022777"/>
    </source>
</evidence>
<proteinExistence type="inferred from homology"/>
<evidence type="ECO:0000256" key="3">
    <source>
        <dbReference type="ARBA" id="ARBA00012133"/>
    </source>
</evidence>
<keyword evidence="26" id="KW-1185">Reference proteome</keyword>
<keyword evidence="13 22" id="KW-0067">ATP-binding</keyword>
<evidence type="ECO:0000256" key="6">
    <source>
        <dbReference type="ARBA" id="ARBA00022516"/>
    </source>
</evidence>
<keyword evidence="12 24" id="KW-0418">Kinase</keyword>
<reference evidence="25 26" key="1">
    <citation type="submission" date="2015-03" db="EMBL/GenBank/DDBJ databases">
        <title>Genome sequencing of Methylobacterium variabile DSM 16961.</title>
        <authorList>
            <person name="Chaudhry V."/>
            <person name="Patil P.B."/>
        </authorList>
    </citation>
    <scope>NUCLEOTIDE SEQUENCE [LARGE SCALE GENOMIC DNA]</scope>
    <source>
        <strain evidence="25 26">DSM 16961</strain>
    </source>
</reference>
<feature type="binding site" evidence="22">
    <location>
        <begin position="95"/>
        <end position="96"/>
    </location>
    <ligand>
        <name>ATP</name>
        <dbReference type="ChEBI" id="CHEBI:30616"/>
    </ligand>
</feature>
<evidence type="ECO:0000256" key="5">
    <source>
        <dbReference type="ARBA" id="ARBA00022475"/>
    </source>
</evidence>
<evidence type="ECO:0000256" key="11">
    <source>
        <dbReference type="ARBA" id="ARBA00022741"/>
    </source>
</evidence>
<evidence type="ECO:0000256" key="2">
    <source>
        <dbReference type="ARBA" id="ARBA00005967"/>
    </source>
</evidence>
<evidence type="ECO:0000256" key="14">
    <source>
        <dbReference type="ARBA" id="ARBA00022842"/>
    </source>
</evidence>
<feature type="binding site" evidence="23">
    <location>
        <position position="77"/>
    </location>
    <ligand>
        <name>a divalent metal cation</name>
        <dbReference type="ChEBI" id="CHEBI:60240"/>
    </ligand>
</feature>
<dbReference type="PATRIC" id="fig|298794.3.peg.5807"/>
<dbReference type="PANTHER" id="PTHR34299:SF1">
    <property type="entry name" value="DIACYLGLYCEROL KINASE"/>
    <property type="match status" value="1"/>
</dbReference>
<dbReference type="OrthoDB" id="7595530at2"/>
<evidence type="ECO:0000256" key="20">
    <source>
        <dbReference type="PIRSR" id="PIRSR600829-1"/>
    </source>
</evidence>
<evidence type="ECO:0000256" key="17">
    <source>
        <dbReference type="ARBA" id="ARBA00023136"/>
    </source>
</evidence>
<keyword evidence="18" id="KW-0594">Phospholipid biosynthesis</keyword>
<dbReference type="InterPro" id="IPR000829">
    <property type="entry name" value="DAGK"/>
</dbReference>
<comment type="function">
    <text evidence="24">Catalyzes the ATP-dependent phosphorylation of sn-l,2-diacylglycerol (DAG) to phosphatidic acid. Involved in the recycling of diacylglycerol produced as a by-product during membrane-derived oligosaccharide (MDO) biosynthesis.</text>
</comment>
<dbReference type="Pfam" id="PF01219">
    <property type="entry name" value="DAGK_prokar"/>
    <property type="match status" value="1"/>
</dbReference>
<evidence type="ECO:0000256" key="21">
    <source>
        <dbReference type="PIRSR" id="PIRSR600829-2"/>
    </source>
</evidence>
<dbReference type="GO" id="GO:0006654">
    <property type="term" value="P:phosphatidic acid biosynthetic process"/>
    <property type="evidence" value="ECO:0007669"/>
    <property type="project" value="InterPro"/>
</dbReference>
<organism evidence="25 26">
    <name type="scientific">Methylobacterium variabile</name>
    <dbReference type="NCBI Taxonomy" id="298794"/>
    <lineage>
        <taxon>Bacteria</taxon>
        <taxon>Pseudomonadati</taxon>
        <taxon>Pseudomonadota</taxon>
        <taxon>Alphaproteobacteria</taxon>
        <taxon>Hyphomicrobiales</taxon>
        <taxon>Methylobacteriaceae</taxon>
        <taxon>Methylobacterium</taxon>
    </lineage>
</organism>
<keyword evidence="17 24" id="KW-0472">Membrane</keyword>
<dbReference type="InterPro" id="IPR033718">
    <property type="entry name" value="DAGK_prok"/>
</dbReference>
<evidence type="ECO:0000256" key="19">
    <source>
        <dbReference type="ARBA" id="ARBA00023264"/>
    </source>
</evidence>
<dbReference type="GO" id="GO:0004143">
    <property type="term" value="F:ATP-dependent diacylglycerol kinase activity"/>
    <property type="evidence" value="ECO:0007669"/>
    <property type="project" value="UniProtKB-EC"/>
</dbReference>
<name>A0A0J6RVR4_9HYPH</name>
<evidence type="ECO:0000256" key="15">
    <source>
        <dbReference type="ARBA" id="ARBA00022989"/>
    </source>
</evidence>
<evidence type="ECO:0000256" key="24">
    <source>
        <dbReference type="RuleBase" id="RU363065"/>
    </source>
</evidence>
<dbReference type="GO" id="GO:0005524">
    <property type="term" value="F:ATP binding"/>
    <property type="evidence" value="ECO:0007669"/>
    <property type="project" value="UniProtKB-KW"/>
</dbReference>
<keyword evidence="15 24" id="KW-1133">Transmembrane helix</keyword>
<dbReference type="EMBL" id="LABY01000453">
    <property type="protein sequence ID" value="KMO26980.1"/>
    <property type="molecule type" value="Genomic_DNA"/>
</dbReference>
<keyword evidence="7 24" id="KW-0997">Cell inner membrane</keyword>
<keyword evidence="19 24" id="KW-1208">Phospholipid metabolism</keyword>
<feature type="transmembrane region" description="Helical" evidence="24">
    <location>
        <begin position="36"/>
        <end position="69"/>
    </location>
</feature>
<sequence length="128" mass="13588">MFLTHPFLTQSRSALRHSLQGLAVAARSERAVRQELAVLAVALPVAFLIAGSIHSWIALIGSLVLVLVAELLNTAVEKLCDHLHPGRHPAIGTVKDLGSAAVFCALVFAAIVWISLAGLAVVEWRAVP</sequence>
<feature type="binding site" evidence="22">
    <location>
        <position position="77"/>
    </location>
    <ligand>
        <name>ATP</name>
        <dbReference type="ChEBI" id="CHEBI:30616"/>
    </ligand>
</feature>
<keyword evidence="9 24" id="KW-0812">Transmembrane</keyword>
<dbReference type="PANTHER" id="PTHR34299">
    <property type="entry name" value="DIACYLGLYCEROL KINASE"/>
    <property type="match status" value="1"/>
</dbReference>
<comment type="caution">
    <text evidence="24">Lacks conserved residue(s) required for the propagation of feature annotation.</text>
</comment>
<dbReference type="RefSeq" id="WP_048448664.1">
    <property type="nucleotide sequence ID" value="NZ_LABY01000453.1"/>
</dbReference>
<dbReference type="AlphaFoldDB" id="A0A0J6RVR4"/>
<dbReference type="Proteomes" id="UP000035955">
    <property type="component" value="Unassembled WGS sequence"/>
</dbReference>